<dbReference type="InterPro" id="IPR004853">
    <property type="entry name" value="Sugar_P_trans_dom"/>
</dbReference>
<evidence type="ECO:0000259" key="7">
    <source>
        <dbReference type="Pfam" id="PF03151"/>
    </source>
</evidence>
<reference evidence="8" key="1">
    <citation type="submission" date="2021-03" db="EMBL/GenBank/DDBJ databases">
        <title>Draft genome sequence of rust myrtle Austropuccinia psidii MF-1, a brazilian biotype.</title>
        <authorList>
            <person name="Quecine M.C."/>
            <person name="Pachon D.M.R."/>
            <person name="Bonatelli M.L."/>
            <person name="Correr F.H."/>
            <person name="Franceschini L.M."/>
            <person name="Leite T.F."/>
            <person name="Margarido G.R.A."/>
            <person name="Almeida C.A."/>
            <person name="Ferrarezi J.A."/>
            <person name="Labate C.A."/>
        </authorList>
    </citation>
    <scope>NUCLEOTIDE SEQUENCE</scope>
    <source>
        <strain evidence="8">MF-1</strain>
    </source>
</reference>
<feature type="transmembrane region" description="Helical" evidence="6">
    <location>
        <begin position="124"/>
        <end position="149"/>
    </location>
</feature>
<feature type="region of interest" description="Disordered" evidence="5">
    <location>
        <begin position="426"/>
        <end position="445"/>
    </location>
</feature>
<dbReference type="Pfam" id="PF03151">
    <property type="entry name" value="TPT"/>
    <property type="match status" value="1"/>
</dbReference>
<evidence type="ECO:0000313" key="9">
    <source>
        <dbReference type="Proteomes" id="UP000765509"/>
    </source>
</evidence>
<comment type="subcellular location">
    <subcellularLocation>
        <location evidence="1">Membrane</location>
        <topology evidence="1">Multi-pass membrane protein</topology>
    </subcellularLocation>
</comment>
<evidence type="ECO:0000313" key="8">
    <source>
        <dbReference type="EMBL" id="MBW0511972.1"/>
    </source>
</evidence>
<keyword evidence="3 6" id="KW-1133">Transmembrane helix</keyword>
<keyword evidence="4 6" id="KW-0472">Membrane</keyword>
<feature type="transmembrane region" description="Helical" evidence="6">
    <location>
        <begin position="92"/>
        <end position="112"/>
    </location>
</feature>
<dbReference type="InterPro" id="IPR037185">
    <property type="entry name" value="EmrE-like"/>
</dbReference>
<keyword evidence="9" id="KW-1185">Reference proteome</keyword>
<evidence type="ECO:0000256" key="3">
    <source>
        <dbReference type="ARBA" id="ARBA00022989"/>
    </source>
</evidence>
<organism evidence="8 9">
    <name type="scientific">Austropuccinia psidii MF-1</name>
    <dbReference type="NCBI Taxonomy" id="1389203"/>
    <lineage>
        <taxon>Eukaryota</taxon>
        <taxon>Fungi</taxon>
        <taxon>Dikarya</taxon>
        <taxon>Basidiomycota</taxon>
        <taxon>Pucciniomycotina</taxon>
        <taxon>Pucciniomycetes</taxon>
        <taxon>Pucciniales</taxon>
        <taxon>Sphaerophragmiaceae</taxon>
        <taxon>Austropuccinia</taxon>
    </lineage>
</organism>
<dbReference type="InterPro" id="IPR050186">
    <property type="entry name" value="TPT_transporter"/>
</dbReference>
<gene>
    <name evidence="8" type="ORF">O181_051687</name>
</gene>
<protein>
    <recommendedName>
        <fullName evidence="7">Sugar phosphate transporter domain-containing protein</fullName>
    </recommendedName>
</protein>
<feature type="compositionally biased region" description="Basic and acidic residues" evidence="5">
    <location>
        <begin position="488"/>
        <end position="497"/>
    </location>
</feature>
<evidence type="ECO:0000256" key="5">
    <source>
        <dbReference type="SAM" id="MobiDB-lite"/>
    </source>
</evidence>
<feature type="transmembrane region" description="Helical" evidence="6">
    <location>
        <begin position="349"/>
        <end position="370"/>
    </location>
</feature>
<feature type="transmembrane region" description="Helical" evidence="6">
    <location>
        <begin position="322"/>
        <end position="342"/>
    </location>
</feature>
<dbReference type="Proteomes" id="UP000765509">
    <property type="component" value="Unassembled WGS sequence"/>
</dbReference>
<dbReference type="AlphaFoldDB" id="A0A9Q3E1F0"/>
<dbReference type="SUPFAM" id="SSF103481">
    <property type="entry name" value="Multidrug resistance efflux transporter EmrE"/>
    <property type="match status" value="2"/>
</dbReference>
<name>A0A9Q3E1F0_9BASI</name>
<feature type="domain" description="Sugar phosphate transporter" evidence="7">
    <location>
        <begin position="96"/>
        <end position="393"/>
    </location>
</feature>
<feature type="transmembrane region" description="Helical" evidence="6">
    <location>
        <begin position="281"/>
        <end position="302"/>
    </location>
</feature>
<feature type="compositionally biased region" description="Polar residues" evidence="5">
    <location>
        <begin position="498"/>
        <end position="508"/>
    </location>
</feature>
<feature type="transmembrane region" description="Helical" evidence="6">
    <location>
        <begin position="218"/>
        <end position="237"/>
    </location>
</feature>
<dbReference type="EMBL" id="AVOT02022511">
    <property type="protein sequence ID" value="MBW0511972.1"/>
    <property type="molecule type" value="Genomic_DNA"/>
</dbReference>
<feature type="region of interest" description="Disordered" evidence="5">
    <location>
        <begin position="522"/>
        <end position="560"/>
    </location>
</feature>
<evidence type="ECO:0000256" key="4">
    <source>
        <dbReference type="ARBA" id="ARBA00023136"/>
    </source>
</evidence>
<keyword evidence="2 6" id="KW-0812">Transmembrane</keyword>
<dbReference type="PANTHER" id="PTHR11132">
    <property type="entry name" value="SOLUTE CARRIER FAMILY 35"/>
    <property type="match status" value="1"/>
</dbReference>
<dbReference type="OrthoDB" id="18894at2759"/>
<feature type="transmembrane region" description="Helical" evidence="6">
    <location>
        <begin position="376"/>
        <end position="394"/>
    </location>
</feature>
<proteinExistence type="predicted"/>
<feature type="transmembrane region" description="Helical" evidence="6">
    <location>
        <begin position="190"/>
        <end position="211"/>
    </location>
</feature>
<sequence>MPNSPWLQRDELEWQPVGALQNRNLQFVNSPLQKIHSPKNPKSSIHFIHLIYPSIHSSDVTANSFPSNHLNQGKENRIHPYYPQNKNHFKDILINLILILSWYLFATLISFYNKWMFSSDHYNFHYPLFVSACHMIIQFVLASLVLASFPSIRPTNKPTPNDYLKKAAPCGMASGLDIGLSNTSLKTVTLSFYTMCKSSSLAFVLMFAFIFKLEKPTFKLTGIILLITTGVVLMTSTETQSNFLGMVQVLSASCFGGLRWSLTQILLDKKSMGMNTPIATIFWLAPTMAIVLSICSLCFEGWGKLLGEKAFFGDLVKSLETMFYIVIAGIIAFLMTVSEYFLIQRTSVVTLSIAGIFKEVGTIFLSTIVFHDVMTPLNISGLAITLFGIALYNFHKYQQHSEDYSTMDSGDTQLDLEDRNHSIDKTHQKLSEQDLISQQRDDDEEGQGLLEQKDRDLELTSSLNLINIKTIDSHPNETRQKRVSFTESRLEIERQRPTENPGSNSNGSYDLISREELNESRHHVIGDFDDDDEELEVRGGWQNDWEGEQKIGDGYYDSDQ</sequence>
<evidence type="ECO:0000256" key="6">
    <source>
        <dbReference type="SAM" id="Phobius"/>
    </source>
</evidence>
<feature type="region of interest" description="Disordered" evidence="5">
    <location>
        <begin position="476"/>
        <end position="510"/>
    </location>
</feature>
<evidence type="ECO:0000256" key="2">
    <source>
        <dbReference type="ARBA" id="ARBA00022692"/>
    </source>
</evidence>
<dbReference type="GO" id="GO:0016020">
    <property type="term" value="C:membrane"/>
    <property type="evidence" value="ECO:0007669"/>
    <property type="project" value="UniProtKB-SubCell"/>
</dbReference>
<accession>A0A9Q3E1F0</accession>
<evidence type="ECO:0000256" key="1">
    <source>
        <dbReference type="ARBA" id="ARBA00004141"/>
    </source>
</evidence>
<comment type="caution">
    <text evidence="8">The sequence shown here is derived from an EMBL/GenBank/DDBJ whole genome shotgun (WGS) entry which is preliminary data.</text>
</comment>